<gene>
    <name evidence="2" type="ORF">MANES_14G013100v8</name>
</gene>
<sequence>MGSSNEHIVDIEQISTSIEKELEILHPLSDECCIYRVPNILRRSNEEAYTPQEVSIGPLHHGRPELKPMEEIKRRYLQEFLLLSNSTMSLKEYVKFIEERETKLRNCYAETIEMNSEDLVKMILIDSAFLIMVFLKFSCKELQTGNDRLFSKPWKEFDVRYDMILLENQLPFFILKDLFDVSDIRNKLQLQGLSLLKLTHEFLKIKWKSWVTDEVSEEHNFSQVHHILDFLRICRRPSSTMQMESKLSKQIFLHAPSATQLHQAGVKFELSPSKNKFDIQFEHGILKIPRLRVTKRTEFYLRNLQAFEQCHCNDDNRYTSDYIAFITMLVRTTKDVEVLAQSGVAQNRLRNNDTMSSLLNNLGTGNFVSRTRFHFSDIVEELNKYCENSLHKWKATLKQDYFNTPWAGISVATAAILLLLTLIQTVCSIIQI</sequence>
<evidence type="ECO:0000313" key="2">
    <source>
        <dbReference type="EMBL" id="OAY30207.1"/>
    </source>
</evidence>
<reference evidence="3" key="1">
    <citation type="journal article" date="2016" name="Nat. Biotechnol.">
        <title>Sequencing wild and cultivated cassava and related species reveals extensive interspecific hybridization and genetic diversity.</title>
        <authorList>
            <person name="Bredeson J.V."/>
            <person name="Lyons J.B."/>
            <person name="Prochnik S.E."/>
            <person name="Wu G.A."/>
            <person name="Ha C.M."/>
            <person name="Edsinger-Gonzales E."/>
            <person name="Grimwood J."/>
            <person name="Schmutz J."/>
            <person name="Rabbi I.Y."/>
            <person name="Egesi C."/>
            <person name="Nauluvula P."/>
            <person name="Lebot V."/>
            <person name="Ndunguru J."/>
            <person name="Mkamilo G."/>
            <person name="Bart R.S."/>
            <person name="Setter T.L."/>
            <person name="Gleadow R.M."/>
            <person name="Kulakow P."/>
            <person name="Ferguson M.E."/>
            <person name="Rounsley S."/>
            <person name="Rokhsar D.S."/>
        </authorList>
    </citation>
    <scope>NUCLEOTIDE SEQUENCE [LARGE SCALE GENOMIC DNA]</scope>
    <source>
        <strain evidence="3">cv. AM560-2</strain>
    </source>
</reference>
<dbReference type="Pfam" id="PF03140">
    <property type="entry name" value="DUF247"/>
    <property type="match status" value="1"/>
</dbReference>
<dbReference type="EMBL" id="CM004400">
    <property type="protein sequence ID" value="OAY30207.1"/>
    <property type="molecule type" value="Genomic_DNA"/>
</dbReference>
<dbReference type="PANTHER" id="PTHR31170">
    <property type="entry name" value="BNAC04G53230D PROTEIN"/>
    <property type="match status" value="1"/>
</dbReference>
<accession>A0A2C9UHS7</accession>
<name>A0A2C9UHS7_MANES</name>
<evidence type="ECO:0000313" key="3">
    <source>
        <dbReference type="Proteomes" id="UP000091857"/>
    </source>
</evidence>
<keyword evidence="1" id="KW-0812">Transmembrane</keyword>
<dbReference type="InterPro" id="IPR004158">
    <property type="entry name" value="DUF247_pln"/>
</dbReference>
<comment type="caution">
    <text evidence="2">The sequence shown here is derived from an EMBL/GenBank/DDBJ whole genome shotgun (WGS) entry which is preliminary data.</text>
</comment>
<proteinExistence type="predicted"/>
<keyword evidence="1" id="KW-1133">Transmembrane helix</keyword>
<dbReference type="PANTHER" id="PTHR31170:SF17">
    <property type="match status" value="1"/>
</dbReference>
<evidence type="ECO:0000256" key="1">
    <source>
        <dbReference type="SAM" id="Phobius"/>
    </source>
</evidence>
<dbReference type="STRING" id="3983.A0A2C9UHS7"/>
<feature type="transmembrane region" description="Helical" evidence="1">
    <location>
        <begin position="406"/>
        <end position="430"/>
    </location>
</feature>
<dbReference type="Gramene" id="Manes.14G013100.1.v8.1">
    <property type="protein sequence ID" value="Manes.14G013100.1.v8.1.CDS.1"/>
    <property type="gene ID" value="Manes.14G013100.v8.1"/>
</dbReference>
<dbReference type="Proteomes" id="UP000091857">
    <property type="component" value="Chromosome 14"/>
</dbReference>
<dbReference type="OMA" id="IMENETQ"/>
<dbReference type="OrthoDB" id="672127at2759"/>
<dbReference type="AlphaFoldDB" id="A0A2C9UHS7"/>
<protein>
    <submittedName>
        <fullName evidence="2">Uncharacterized protein</fullName>
    </submittedName>
</protein>
<organism evidence="2 3">
    <name type="scientific">Manihot esculenta</name>
    <name type="common">Cassava</name>
    <name type="synonym">Jatropha manihot</name>
    <dbReference type="NCBI Taxonomy" id="3983"/>
    <lineage>
        <taxon>Eukaryota</taxon>
        <taxon>Viridiplantae</taxon>
        <taxon>Streptophyta</taxon>
        <taxon>Embryophyta</taxon>
        <taxon>Tracheophyta</taxon>
        <taxon>Spermatophyta</taxon>
        <taxon>Magnoliopsida</taxon>
        <taxon>eudicotyledons</taxon>
        <taxon>Gunneridae</taxon>
        <taxon>Pentapetalae</taxon>
        <taxon>rosids</taxon>
        <taxon>fabids</taxon>
        <taxon>Malpighiales</taxon>
        <taxon>Euphorbiaceae</taxon>
        <taxon>Crotonoideae</taxon>
        <taxon>Manihoteae</taxon>
        <taxon>Manihot</taxon>
    </lineage>
</organism>
<keyword evidence="1" id="KW-0472">Membrane</keyword>
<keyword evidence="3" id="KW-1185">Reference proteome</keyword>